<dbReference type="GO" id="GO:0005856">
    <property type="term" value="C:cytoskeleton"/>
    <property type="evidence" value="ECO:0007669"/>
    <property type="project" value="TreeGrafter"/>
</dbReference>
<dbReference type="GO" id="GO:0005737">
    <property type="term" value="C:cytoplasm"/>
    <property type="evidence" value="ECO:0007669"/>
    <property type="project" value="TreeGrafter"/>
</dbReference>
<feature type="region of interest" description="Disordered" evidence="5">
    <location>
        <begin position="360"/>
        <end position="383"/>
    </location>
</feature>
<evidence type="ECO:0000313" key="7">
    <source>
        <dbReference type="EMBL" id="GJN87442.1"/>
    </source>
</evidence>
<keyword evidence="8" id="KW-1185">Reference proteome</keyword>
<dbReference type="EMBL" id="BQKY01000001">
    <property type="protein sequence ID" value="GJN87442.1"/>
    <property type="molecule type" value="Genomic_DNA"/>
</dbReference>
<comment type="catalytic activity">
    <reaction evidence="4">
        <text>L-seryl-[protein] + ATP = O-phospho-L-seryl-[protein] + ADP + H(+)</text>
        <dbReference type="Rhea" id="RHEA:17989"/>
        <dbReference type="Rhea" id="RHEA-COMP:9863"/>
        <dbReference type="Rhea" id="RHEA-COMP:11604"/>
        <dbReference type="ChEBI" id="CHEBI:15378"/>
        <dbReference type="ChEBI" id="CHEBI:29999"/>
        <dbReference type="ChEBI" id="CHEBI:30616"/>
        <dbReference type="ChEBI" id="CHEBI:83421"/>
        <dbReference type="ChEBI" id="CHEBI:456216"/>
        <dbReference type="EC" id="2.7.11.1"/>
    </reaction>
</comment>
<dbReference type="Pfam" id="PF00069">
    <property type="entry name" value="Pkinase"/>
    <property type="match status" value="1"/>
</dbReference>
<comment type="catalytic activity">
    <reaction evidence="3">
        <text>L-threonyl-[protein] + ATP = O-phospho-L-threonyl-[protein] + ADP + H(+)</text>
        <dbReference type="Rhea" id="RHEA:46608"/>
        <dbReference type="Rhea" id="RHEA-COMP:11060"/>
        <dbReference type="Rhea" id="RHEA-COMP:11605"/>
        <dbReference type="ChEBI" id="CHEBI:15378"/>
        <dbReference type="ChEBI" id="CHEBI:30013"/>
        <dbReference type="ChEBI" id="CHEBI:30616"/>
        <dbReference type="ChEBI" id="CHEBI:61977"/>
        <dbReference type="ChEBI" id="CHEBI:456216"/>
        <dbReference type="EC" id="2.7.11.1"/>
    </reaction>
</comment>
<protein>
    <recommendedName>
        <fullName evidence="6">Protein kinase domain-containing protein</fullName>
    </recommendedName>
</protein>
<dbReference type="InterPro" id="IPR011009">
    <property type="entry name" value="Kinase-like_dom_sf"/>
</dbReference>
<evidence type="ECO:0000256" key="5">
    <source>
        <dbReference type="SAM" id="MobiDB-lite"/>
    </source>
</evidence>
<evidence type="ECO:0000256" key="1">
    <source>
        <dbReference type="ARBA" id="ARBA00022553"/>
    </source>
</evidence>
<feature type="domain" description="Protein kinase" evidence="6">
    <location>
        <begin position="1"/>
        <end position="277"/>
    </location>
</feature>
<accession>A0AAV5GEB9</accession>
<dbReference type="GO" id="GO:0005524">
    <property type="term" value="F:ATP binding"/>
    <property type="evidence" value="ECO:0007669"/>
    <property type="project" value="InterPro"/>
</dbReference>
<evidence type="ECO:0000256" key="2">
    <source>
        <dbReference type="ARBA" id="ARBA00038271"/>
    </source>
</evidence>
<sequence length="494" mass="54954">MVLKTVERRWAFRMRAHQHIRHEVSILRLSRQPDCNGRIPRLIASFLSPTSFHLVMAHAPRGDLWSVLEENTTARDRSSGLPEDWVRPWMAELVDAVEWVHEKGWAHRDIKPQNLLLDADGHLQLTDFGSAAPLQAGTTSIARKHCRVLLGTPDYIAPEVLKHAERVYQEEEEDEEELERSTFRAEGAKAKVDQQARAYGAEVDWWACGVVMYELLVGSAPFFAEDISETYERIVRWPENLAFPCDSAVSSAAEQAIRGPSDRQAVASRLSTGSARLTGLNLAQLRPLQGAQSEEQEYWEAREYGGLTTLPAEGDFVDDIARAAPPSNSGSPAVQAPSRPPASAFETPARPLSRLVHLSHAPPTGTAIDGAQQTRSVRSNRRGLSEMDAWREMQEHAWTVGMTARKQRQTQPRAPTAGSHKSSVASRDDAARVRDGRALLENQPVESSLPGREPDDEGAKLGGLERRQRAVVQQLEVIDEKYRGLFELAAKEVV</sequence>
<dbReference type="GO" id="GO:0004674">
    <property type="term" value="F:protein serine/threonine kinase activity"/>
    <property type="evidence" value="ECO:0007669"/>
    <property type="project" value="UniProtKB-EC"/>
</dbReference>
<evidence type="ECO:0000313" key="8">
    <source>
        <dbReference type="Proteomes" id="UP001342314"/>
    </source>
</evidence>
<dbReference type="PANTHER" id="PTHR22988">
    <property type="entry name" value="MYOTONIC DYSTROPHY S/T KINASE-RELATED"/>
    <property type="match status" value="1"/>
</dbReference>
<dbReference type="GO" id="GO:0031032">
    <property type="term" value="P:actomyosin structure organization"/>
    <property type="evidence" value="ECO:0007669"/>
    <property type="project" value="TreeGrafter"/>
</dbReference>
<gene>
    <name evidence="7" type="ORF">Rhopal_000391-T1</name>
</gene>
<proteinExistence type="inferred from homology"/>
<dbReference type="InterPro" id="IPR050839">
    <property type="entry name" value="Rho-assoc_Ser/Thr_Kinase"/>
</dbReference>
<feature type="region of interest" description="Disordered" evidence="5">
    <location>
        <begin position="320"/>
        <end position="346"/>
    </location>
</feature>
<dbReference type="AlphaFoldDB" id="A0AAV5GEB9"/>
<dbReference type="SMART" id="SM00220">
    <property type="entry name" value="S_TKc"/>
    <property type="match status" value="1"/>
</dbReference>
<feature type="region of interest" description="Disordered" evidence="5">
    <location>
        <begin position="402"/>
        <end position="464"/>
    </location>
</feature>
<dbReference type="PANTHER" id="PTHR22988:SF71">
    <property type="entry name" value="CITRON RHO-INTERACTING KINASE"/>
    <property type="match status" value="1"/>
</dbReference>
<comment type="similarity">
    <text evidence="2">Belongs to the protein kinase superfamily. STE Ser/Thr protein kinase family. COT1 subfamily.</text>
</comment>
<dbReference type="Gene3D" id="3.30.200.20">
    <property type="entry name" value="Phosphorylase Kinase, domain 1"/>
    <property type="match status" value="1"/>
</dbReference>
<keyword evidence="1" id="KW-0597">Phosphoprotein</keyword>
<dbReference type="Gene3D" id="1.10.510.10">
    <property type="entry name" value="Transferase(Phosphotransferase) domain 1"/>
    <property type="match status" value="1"/>
</dbReference>
<evidence type="ECO:0000259" key="6">
    <source>
        <dbReference type="PROSITE" id="PS50011"/>
    </source>
</evidence>
<feature type="compositionally biased region" description="Basic and acidic residues" evidence="5">
    <location>
        <begin position="426"/>
        <end position="438"/>
    </location>
</feature>
<name>A0AAV5GEB9_9BASI</name>
<dbReference type="SUPFAM" id="SSF56112">
    <property type="entry name" value="Protein kinase-like (PK-like)"/>
    <property type="match status" value="1"/>
</dbReference>
<dbReference type="InterPro" id="IPR000719">
    <property type="entry name" value="Prot_kinase_dom"/>
</dbReference>
<dbReference type="Proteomes" id="UP001342314">
    <property type="component" value="Unassembled WGS sequence"/>
</dbReference>
<reference evidence="7 8" key="1">
    <citation type="submission" date="2021-12" db="EMBL/GenBank/DDBJ databases">
        <title>High titer production of polyol ester of fatty acids by Rhodotorula paludigena BS15 towards product separation-free biomass refinery.</title>
        <authorList>
            <person name="Mano J."/>
            <person name="Ono H."/>
            <person name="Tanaka T."/>
            <person name="Naito K."/>
            <person name="Sushida H."/>
            <person name="Ike M."/>
            <person name="Tokuyasu K."/>
            <person name="Kitaoka M."/>
        </authorList>
    </citation>
    <scope>NUCLEOTIDE SEQUENCE [LARGE SCALE GENOMIC DNA]</scope>
    <source>
        <strain evidence="7 8">BS15</strain>
    </source>
</reference>
<evidence type="ECO:0000256" key="4">
    <source>
        <dbReference type="ARBA" id="ARBA00048679"/>
    </source>
</evidence>
<organism evidence="7 8">
    <name type="scientific">Rhodotorula paludigena</name>
    <dbReference type="NCBI Taxonomy" id="86838"/>
    <lineage>
        <taxon>Eukaryota</taxon>
        <taxon>Fungi</taxon>
        <taxon>Dikarya</taxon>
        <taxon>Basidiomycota</taxon>
        <taxon>Pucciniomycotina</taxon>
        <taxon>Microbotryomycetes</taxon>
        <taxon>Sporidiobolales</taxon>
        <taxon>Sporidiobolaceae</taxon>
        <taxon>Rhodotorula</taxon>
    </lineage>
</organism>
<evidence type="ECO:0000256" key="3">
    <source>
        <dbReference type="ARBA" id="ARBA00047899"/>
    </source>
</evidence>
<dbReference type="PROSITE" id="PS50011">
    <property type="entry name" value="PROTEIN_KINASE_DOM"/>
    <property type="match status" value="1"/>
</dbReference>
<comment type="caution">
    <text evidence="7">The sequence shown here is derived from an EMBL/GenBank/DDBJ whole genome shotgun (WGS) entry which is preliminary data.</text>
</comment>